<reference evidence="2 3" key="1">
    <citation type="journal article" date="2018" name="Nat. Genet.">
        <title>Extensive intraspecific gene order and gene structural variations between Mo17 and other maize genomes.</title>
        <authorList>
            <person name="Sun S."/>
            <person name="Zhou Y."/>
            <person name="Chen J."/>
            <person name="Shi J."/>
            <person name="Zhao H."/>
            <person name="Zhao H."/>
            <person name="Song W."/>
            <person name="Zhang M."/>
            <person name="Cui Y."/>
            <person name="Dong X."/>
            <person name="Liu H."/>
            <person name="Ma X."/>
            <person name="Jiao Y."/>
            <person name="Wang B."/>
            <person name="Wei X."/>
            <person name="Stein J.C."/>
            <person name="Glaubitz J.C."/>
            <person name="Lu F."/>
            <person name="Yu G."/>
            <person name="Liang C."/>
            <person name="Fengler K."/>
            <person name="Li B."/>
            <person name="Rafalski A."/>
            <person name="Schnable P.S."/>
            <person name="Ware D.H."/>
            <person name="Buckler E.S."/>
            <person name="Lai J."/>
        </authorList>
    </citation>
    <scope>NUCLEOTIDE SEQUENCE [LARGE SCALE GENOMIC DNA]</scope>
    <source>
        <strain evidence="3">cv. Missouri 17</strain>
        <tissue evidence="2">Seedling</tissue>
    </source>
</reference>
<dbReference type="ExpressionAtlas" id="A0A3L6ELB1">
    <property type="expression patterns" value="baseline and differential"/>
</dbReference>
<name>A0A3L6ELB1_MAIZE</name>
<dbReference type="AlphaFoldDB" id="A0A3L6ELB1"/>
<evidence type="ECO:0000256" key="1">
    <source>
        <dbReference type="SAM" id="MobiDB-lite"/>
    </source>
</evidence>
<comment type="caution">
    <text evidence="2">The sequence shown here is derived from an EMBL/GenBank/DDBJ whole genome shotgun (WGS) entry which is preliminary data.</text>
</comment>
<dbReference type="Proteomes" id="UP000251960">
    <property type="component" value="Chromosome 5"/>
</dbReference>
<sequence length="104" mass="11379">MGGAALRRGRAGERCDGVGGAQGRAGDEERPCASGRVEAALPGREIVTSFVVDFRAFVKMLVAKFWSKEDHCNPRWTRCQESNTLLATQSNKRIISGDNTRCHV</sequence>
<organism evidence="2 3">
    <name type="scientific">Zea mays</name>
    <name type="common">Maize</name>
    <dbReference type="NCBI Taxonomy" id="4577"/>
    <lineage>
        <taxon>Eukaryota</taxon>
        <taxon>Viridiplantae</taxon>
        <taxon>Streptophyta</taxon>
        <taxon>Embryophyta</taxon>
        <taxon>Tracheophyta</taxon>
        <taxon>Spermatophyta</taxon>
        <taxon>Magnoliopsida</taxon>
        <taxon>Liliopsida</taxon>
        <taxon>Poales</taxon>
        <taxon>Poaceae</taxon>
        <taxon>PACMAD clade</taxon>
        <taxon>Panicoideae</taxon>
        <taxon>Andropogonodae</taxon>
        <taxon>Andropogoneae</taxon>
        <taxon>Tripsacinae</taxon>
        <taxon>Zea</taxon>
    </lineage>
</organism>
<gene>
    <name evidence="2" type="ORF">Zm00014a_035496</name>
</gene>
<evidence type="ECO:0000313" key="3">
    <source>
        <dbReference type="Proteomes" id="UP000251960"/>
    </source>
</evidence>
<evidence type="ECO:0000313" key="2">
    <source>
        <dbReference type="EMBL" id="PWZ21418.1"/>
    </source>
</evidence>
<dbReference type="EMBL" id="NCVQ01000006">
    <property type="protein sequence ID" value="PWZ21418.1"/>
    <property type="molecule type" value="Genomic_DNA"/>
</dbReference>
<feature type="region of interest" description="Disordered" evidence="1">
    <location>
        <begin position="1"/>
        <end position="29"/>
    </location>
</feature>
<proteinExistence type="predicted"/>
<protein>
    <submittedName>
        <fullName evidence="2">Uncharacterized protein</fullName>
    </submittedName>
</protein>
<accession>A0A3L6ELB1</accession>